<keyword evidence="1 5" id="KW-0560">Oxidoreductase</keyword>
<dbReference type="EMBL" id="UGVN01000002">
    <property type="protein sequence ID" value="SUE95274.1"/>
    <property type="molecule type" value="Genomic_DNA"/>
</dbReference>
<evidence type="ECO:0000256" key="2">
    <source>
        <dbReference type="ARBA" id="ARBA00023033"/>
    </source>
</evidence>
<reference evidence="4 6" key="1">
    <citation type="submission" date="2016-12" db="EMBL/GenBank/DDBJ databases">
        <title>Draft genome sequence of Roseomonas mucosa strain AU37, isolated from a peripheral intravenous catheter.</title>
        <authorList>
            <person name="Choudhury M.A."/>
            <person name="Sidjabat H.E."/>
            <person name="Wailan A.M."/>
            <person name="Zhang L."/>
            <person name="Marsh N.M."/>
            <person name="Rickard C.M."/>
            <person name="Davies M."/>
            <person name="Mcmillan D.J."/>
        </authorList>
    </citation>
    <scope>NUCLEOTIDE SEQUENCE [LARGE SCALE GENOMIC DNA]</scope>
    <source>
        <strain evidence="4 6">SAVE376</strain>
    </source>
</reference>
<dbReference type="AlphaFoldDB" id="A0A1S8D4M5"/>
<dbReference type="GO" id="GO:0071949">
    <property type="term" value="F:FAD binding"/>
    <property type="evidence" value="ECO:0007669"/>
    <property type="project" value="InterPro"/>
</dbReference>
<dbReference type="InterPro" id="IPR002938">
    <property type="entry name" value="FAD-bd"/>
</dbReference>
<evidence type="ECO:0000313" key="6">
    <source>
        <dbReference type="Proteomes" id="UP000054844"/>
    </source>
</evidence>
<proteinExistence type="predicted"/>
<accession>A0A1S8D4M5</accession>
<sequence length="378" mass="40950">MAACSGVRKVLIVGGGFSGMTAAIEFQRAGFQVDLVEIDPNWRSYGAGISLHGATMRVMKRIGIFERYLQVGAATQGVEMRSPIDDNILVSMPTPGVGDGLPGGGGVMRPVLAELMRDAVRATDTNVRLGHTFSAIEDGPDGVRVAFTTGQSATYDLVVGADGLYSAVRKAVFPEAPPPRYIGQAVWRAVVPRPQGVDRPVMWISGKLKAGLNLVSKDEAYLFLMENRPNNDFVDPSTFVDALSDLLMQFPSPILNSVRARLGMDSRIIFRPLEQFLLPRPWYRGRVVLIGDAVHATTPHLAAGACIGVEDAVVLAESVAQSDELTEALDLFQDRRWDRCRMVVENSGRLGEIEVSGGDQGEHTRIMQVSMKALAEAI</sequence>
<dbReference type="GO" id="GO:0043731">
    <property type="term" value="F:6-hydroxynicotinate 3-monooxygenase activity"/>
    <property type="evidence" value="ECO:0007669"/>
    <property type="project" value="UniProtKB-EC"/>
</dbReference>
<dbReference type="InterPro" id="IPR050493">
    <property type="entry name" value="FAD-dep_Monooxygenase_BioMet"/>
</dbReference>
<dbReference type="SUPFAM" id="SSF51905">
    <property type="entry name" value="FAD/NAD(P)-binding domain"/>
    <property type="match status" value="1"/>
</dbReference>
<dbReference type="NCBIfam" id="NF005313">
    <property type="entry name" value="PRK06847.1"/>
    <property type="match status" value="1"/>
</dbReference>
<reference evidence="5 7" key="2">
    <citation type="submission" date="2018-06" db="EMBL/GenBank/DDBJ databases">
        <authorList>
            <consortium name="Pathogen Informatics"/>
            <person name="Doyle S."/>
        </authorList>
    </citation>
    <scope>NUCLEOTIDE SEQUENCE [LARGE SCALE GENOMIC DNA]</scope>
    <source>
        <strain evidence="5 7">NCTC13291</strain>
    </source>
</reference>
<organism evidence="4 6">
    <name type="scientific">Roseomonas mucosa</name>
    <dbReference type="NCBI Taxonomy" id="207340"/>
    <lineage>
        <taxon>Bacteria</taxon>
        <taxon>Pseudomonadati</taxon>
        <taxon>Pseudomonadota</taxon>
        <taxon>Alphaproteobacteria</taxon>
        <taxon>Acetobacterales</taxon>
        <taxon>Roseomonadaceae</taxon>
        <taxon>Roseomonas</taxon>
    </lineage>
</organism>
<gene>
    <name evidence="4" type="ORF">APZ41_013150</name>
    <name evidence="5" type="ORF">NCTC13291_04157</name>
</gene>
<dbReference type="PANTHER" id="PTHR13789">
    <property type="entry name" value="MONOOXYGENASE"/>
    <property type="match status" value="1"/>
</dbReference>
<dbReference type="EMBL" id="LLWF02000044">
    <property type="protein sequence ID" value="ONH82704.1"/>
    <property type="molecule type" value="Genomic_DNA"/>
</dbReference>
<evidence type="ECO:0000313" key="7">
    <source>
        <dbReference type="Proteomes" id="UP000254919"/>
    </source>
</evidence>
<evidence type="ECO:0000259" key="3">
    <source>
        <dbReference type="Pfam" id="PF01494"/>
    </source>
</evidence>
<dbReference type="InterPro" id="IPR036188">
    <property type="entry name" value="FAD/NAD-bd_sf"/>
</dbReference>
<dbReference type="Proteomes" id="UP000054844">
    <property type="component" value="Unassembled WGS sequence"/>
</dbReference>
<dbReference type="Pfam" id="PF01494">
    <property type="entry name" value="FAD_binding_3"/>
    <property type="match status" value="1"/>
</dbReference>
<evidence type="ECO:0000313" key="4">
    <source>
        <dbReference type="EMBL" id="ONH82704.1"/>
    </source>
</evidence>
<feature type="domain" description="FAD-binding" evidence="3">
    <location>
        <begin position="9"/>
        <end position="345"/>
    </location>
</feature>
<dbReference type="EC" id="1.14.13.114" evidence="5"/>
<dbReference type="PRINTS" id="PR00420">
    <property type="entry name" value="RNGMNOXGNASE"/>
</dbReference>
<dbReference type="Proteomes" id="UP000254919">
    <property type="component" value="Unassembled WGS sequence"/>
</dbReference>
<dbReference type="Gene3D" id="3.50.50.60">
    <property type="entry name" value="FAD/NAD(P)-binding domain"/>
    <property type="match status" value="1"/>
</dbReference>
<evidence type="ECO:0000313" key="5">
    <source>
        <dbReference type="EMBL" id="SUE95274.1"/>
    </source>
</evidence>
<evidence type="ECO:0000256" key="1">
    <source>
        <dbReference type="ARBA" id="ARBA00023002"/>
    </source>
</evidence>
<keyword evidence="6" id="KW-1185">Reference proteome</keyword>
<dbReference type="RefSeq" id="WP_037252155.1">
    <property type="nucleotide sequence ID" value="NZ_CBCSHT010000031.1"/>
</dbReference>
<name>A0A1S8D4M5_9PROT</name>
<protein>
    <submittedName>
        <fullName evidence="5">6-hydroxynicotinate 3-monooxygenase</fullName>
        <ecNumber evidence="5">1.14.13.114</ecNumber>
    </submittedName>
</protein>
<dbReference type="OrthoDB" id="4230779at2"/>
<dbReference type="STRING" id="207340.APZ41_013150"/>
<keyword evidence="2 5" id="KW-0503">Monooxygenase</keyword>
<dbReference type="PANTHER" id="PTHR13789:SF309">
    <property type="entry name" value="PUTATIVE (AFU_ORTHOLOGUE AFUA_6G14510)-RELATED"/>
    <property type="match status" value="1"/>
</dbReference>